<dbReference type="AlphaFoldDB" id="X1KWU4"/>
<gene>
    <name evidence="1" type="ORF">S06H3_04535</name>
</gene>
<protein>
    <recommendedName>
        <fullName evidence="2">AMP-dependent synthetase/ligase domain-containing protein</fullName>
    </recommendedName>
</protein>
<dbReference type="InterPro" id="IPR042099">
    <property type="entry name" value="ANL_N_sf"/>
</dbReference>
<feature type="non-terminal residue" evidence="1">
    <location>
        <position position="126"/>
    </location>
</feature>
<evidence type="ECO:0008006" key="2">
    <source>
        <dbReference type="Google" id="ProtNLM"/>
    </source>
</evidence>
<accession>X1KWU4</accession>
<comment type="caution">
    <text evidence="1">The sequence shown here is derived from an EMBL/GenBank/DDBJ whole genome shotgun (WGS) entry which is preliminary data.</text>
</comment>
<evidence type="ECO:0000313" key="1">
    <source>
        <dbReference type="EMBL" id="GAH98110.1"/>
    </source>
</evidence>
<reference evidence="1" key="1">
    <citation type="journal article" date="2014" name="Front. Microbiol.">
        <title>High frequency of phylogenetically diverse reductive dehalogenase-homologous genes in deep subseafloor sedimentary metagenomes.</title>
        <authorList>
            <person name="Kawai M."/>
            <person name="Futagami T."/>
            <person name="Toyoda A."/>
            <person name="Takaki Y."/>
            <person name="Nishi S."/>
            <person name="Hori S."/>
            <person name="Arai W."/>
            <person name="Tsubouchi T."/>
            <person name="Morono Y."/>
            <person name="Uchiyama I."/>
            <person name="Ito T."/>
            <person name="Fujiyama A."/>
            <person name="Inagaki F."/>
            <person name="Takami H."/>
        </authorList>
    </citation>
    <scope>NUCLEOTIDE SEQUENCE</scope>
    <source>
        <strain evidence="1">Expedition CK06-06</strain>
    </source>
</reference>
<dbReference type="Gene3D" id="3.40.50.12780">
    <property type="entry name" value="N-terminal domain of ligase-like"/>
    <property type="match status" value="1"/>
</dbReference>
<organism evidence="1">
    <name type="scientific">marine sediment metagenome</name>
    <dbReference type="NCBI Taxonomy" id="412755"/>
    <lineage>
        <taxon>unclassified sequences</taxon>
        <taxon>metagenomes</taxon>
        <taxon>ecological metagenomes</taxon>
    </lineage>
</organism>
<proteinExistence type="predicted"/>
<sequence length="126" mass="14727">MLDKESVRKNPDQFIADHKSTIHGYWKNTTGSTGTPLKLFLDKDCHINKYAATLRAFHWAGYTPGKRAFLLIETEGLNKDFGYRLISNSLFFNTSSVNRYNVHKFYRSLKRFKPDYYIGYGRAFLN</sequence>
<dbReference type="EMBL" id="BARV01001600">
    <property type="protein sequence ID" value="GAH98110.1"/>
    <property type="molecule type" value="Genomic_DNA"/>
</dbReference>
<name>X1KWU4_9ZZZZ</name>